<dbReference type="EMBL" id="QPJT01000041">
    <property type="protein sequence ID" value="RCX08669.1"/>
    <property type="molecule type" value="Genomic_DNA"/>
</dbReference>
<feature type="transmembrane region" description="Helical" evidence="5">
    <location>
        <begin position="165"/>
        <end position="184"/>
    </location>
</feature>
<comment type="similarity">
    <text evidence="5">Belongs to the binding-protein-dependent transport system permease family.</text>
</comment>
<dbReference type="Pfam" id="PF00528">
    <property type="entry name" value="BPD_transp_1"/>
    <property type="match status" value="1"/>
</dbReference>
<dbReference type="InterPro" id="IPR000515">
    <property type="entry name" value="MetI-like"/>
</dbReference>
<evidence type="ECO:0000313" key="7">
    <source>
        <dbReference type="EMBL" id="RCX08669.1"/>
    </source>
</evidence>
<sequence>MLLKWVDKNLKYVFTLPTIIFVLAMVVFPLLYTIRLSFYETSMSQNAPMVWVGLKNYTNMFTDSRFIMAVYRTLIFSGVALFFEVVIGVTIALFLNRNFLGKNIVKTAFLLPMVATPVAIGLVWTLIYEPTIGIMNVVLGNFGIPPQLWLGSPDTALMSLALVDIWQWTPMVMLITLAGISAIPEEPYESAMIDGATRWQTLSKITIPLLAPTIIVAIILRLIDVLKTFDIIYSTTQGGPGFASETLNILAYRQAFENFQFGQSSATLVVFFVFVLAVALAFIKIKSKVEVDF</sequence>
<dbReference type="GO" id="GO:0005886">
    <property type="term" value="C:plasma membrane"/>
    <property type="evidence" value="ECO:0007669"/>
    <property type="project" value="UniProtKB-SubCell"/>
</dbReference>
<evidence type="ECO:0000256" key="5">
    <source>
        <dbReference type="RuleBase" id="RU363032"/>
    </source>
</evidence>
<evidence type="ECO:0000313" key="8">
    <source>
        <dbReference type="Proteomes" id="UP000253034"/>
    </source>
</evidence>
<accession>A0A369AH45</accession>
<feature type="transmembrane region" description="Helical" evidence="5">
    <location>
        <begin position="69"/>
        <end position="95"/>
    </location>
</feature>
<comment type="subcellular location">
    <subcellularLocation>
        <location evidence="5">Cell membrane</location>
        <topology evidence="5">Multi-pass membrane protein</topology>
    </subcellularLocation>
    <subcellularLocation>
        <location evidence="1">Membrane</location>
        <topology evidence="1">Multi-pass membrane protein</topology>
    </subcellularLocation>
</comment>
<keyword evidence="8" id="KW-1185">Reference proteome</keyword>
<organism evidence="7 8">
    <name type="scientific">Anaerobacterium chartisolvens</name>
    <dbReference type="NCBI Taxonomy" id="1297424"/>
    <lineage>
        <taxon>Bacteria</taxon>
        <taxon>Bacillati</taxon>
        <taxon>Bacillota</taxon>
        <taxon>Clostridia</taxon>
        <taxon>Eubacteriales</taxon>
        <taxon>Oscillospiraceae</taxon>
        <taxon>Anaerobacterium</taxon>
    </lineage>
</organism>
<feature type="transmembrane region" description="Helical" evidence="5">
    <location>
        <begin position="12"/>
        <end position="34"/>
    </location>
</feature>
<evidence type="ECO:0000256" key="1">
    <source>
        <dbReference type="ARBA" id="ARBA00004141"/>
    </source>
</evidence>
<dbReference type="GO" id="GO:0055085">
    <property type="term" value="P:transmembrane transport"/>
    <property type="evidence" value="ECO:0007669"/>
    <property type="project" value="InterPro"/>
</dbReference>
<protein>
    <submittedName>
        <fullName evidence="7">Carbohydrate ABC transporter membrane protein 1 (CUT1 family)</fullName>
    </submittedName>
</protein>
<keyword evidence="3 5" id="KW-1133">Transmembrane helix</keyword>
<feature type="transmembrane region" description="Helical" evidence="5">
    <location>
        <begin position="265"/>
        <end position="283"/>
    </location>
</feature>
<gene>
    <name evidence="7" type="ORF">DFR58_14112</name>
</gene>
<evidence type="ECO:0000259" key="6">
    <source>
        <dbReference type="PROSITE" id="PS50928"/>
    </source>
</evidence>
<evidence type="ECO:0000256" key="3">
    <source>
        <dbReference type="ARBA" id="ARBA00022989"/>
    </source>
</evidence>
<keyword evidence="5" id="KW-0813">Transport</keyword>
<feature type="transmembrane region" description="Helical" evidence="5">
    <location>
        <begin position="107"/>
        <end position="127"/>
    </location>
</feature>
<evidence type="ECO:0000256" key="4">
    <source>
        <dbReference type="ARBA" id="ARBA00023136"/>
    </source>
</evidence>
<dbReference type="PANTHER" id="PTHR43759">
    <property type="entry name" value="TREHALOSE TRANSPORT SYSTEM PERMEASE PROTEIN SUGA"/>
    <property type="match status" value="1"/>
</dbReference>
<dbReference type="PROSITE" id="PS50928">
    <property type="entry name" value="ABC_TM1"/>
    <property type="match status" value="1"/>
</dbReference>
<name>A0A369AH45_9FIRM</name>
<dbReference type="InterPro" id="IPR052730">
    <property type="entry name" value="Sugar_ABC_transporter"/>
</dbReference>
<keyword evidence="4 5" id="KW-0472">Membrane</keyword>
<evidence type="ECO:0000256" key="2">
    <source>
        <dbReference type="ARBA" id="ARBA00022692"/>
    </source>
</evidence>
<dbReference type="AlphaFoldDB" id="A0A369AH45"/>
<dbReference type="SUPFAM" id="SSF161098">
    <property type="entry name" value="MetI-like"/>
    <property type="match status" value="1"/>
</dbReference>
<keyword evidence="2 5" id="KW-0812">Transmembrane</keyword>
<feature type="transmembrane region" description="Helical" evidence="5">
    <location>
        <begin position="205"/>
        <end position="223"/>
    </location>
</feature>
<dbReference type="OrthoDB" id="9788108at2"/>
<comment type="caution">
    <text evidence="7">The sequence shown here is derived from an EMBL/GenBank/DDBJ whole genome shotgun (WGS) entry which is preliminary data.</text>
</comment>
<dbReference type="Proteomes" id="UP000253034">
    <property type="component" value="Unassembled WGS sequence"/>
</dbReference>
<dbReference type="Gene3D" id="1.10.3720.10">
    <property type="entry name" value="MetI-like"/>
    <property type="match status" value="1"/>
</dbReference>
<proteinExistence type="inferred from homology"/>
<reference evidence="7 8" key="1">
    <citation type="submission" date="2018-07" db="EMBL/GenBank/DDBJ databases">
        <title>Genomic Encyclopedia of Type Strains, Phase IV (KMG-IV): sequencing the most valuable type-strain genomes for metagenomic binning, comparative biology and taxonomic classification.</title>
        <authorList>
            <person name="Goeker M."/>
        </authorList>
    </citation>
    <scope>NUCLEOTIDE SEQUENCE [LARGE SCALE GENOMIC DNA]</scope>
    <source>
        <strain evidence="7 8">DSM 27016</strain>
    </source>
</reference>
<feature type="domain" description="ABC transmembrane type-1" evidence="6">
    <location>
        <begin position="70"/>
        <end position="282"/>
    </location>
</feature>
<dbReference type="InterPro" id="IPR035906">
    <property type="entry name" value="MetI-like_sf"/>
</dbReference>
<dbReference type="RefSeq" id="WP_114300137.1">
    <property type="nucleotide sequence ID" value="NZ_QPJT01000041.1"/>
</dbReference>
<dbReference type="PANTHER" id="PTHR43759:SF1">
    <property type="entry name" value="GLUCOSE IMPORT SYSTEM PERMEASE PROTEIN GLCT"/>
    <property type="match status" value="1"/>
</dbReference>
<dbReference type="CDD" id="cd06261">
    <property type="entry name" value="TM_PBP2"/>
    <property type="match status" value="1"/>
</dbReference>